<dbReference type="Proteomes" id="UP000011996">
    <property type="component" value="Unassembled WGS sequence"/>
</dbReference>
<evidence type="ECO:0000313" key="2">
    <source>
        <dbReference type="Proteomes" id="UP000011996"/>
    </source>
</evidence>
<dbReference type="EMBL" id="ANOF01000123">
    <property type="protein sequence ID" value="EMI25576.1"/>
    <property type="molecule type" value="Genomic_DNA"/>
</dbReference>
<organism evidence="1 2">
    <name type="scientific">Rhodopirellula europaea SH398</name>
    <dbReference type="NCBI Taxonomy" id="1263868"/>
    <lineage>
        <taxon>Bacteria</taxon>
        <taxon>Pseudomonadati</taxon>
        <taxon>Planctomycetota</taxon>
        <taxon>Planctomycetia</taxon>
        <taxon>Pirellulales</taxon>
        <taxon>Pirellulaceae</taxon>
        <taxon>Rhodopirellula</taxon>
    </lineage>
</organism>
<evidence type="ECO:0000313" key="1">
    <source>
        <dbReference type="EMBL" id="EMI25576.1"/>
    </source>
</evidence>
<dbReference type="AlphaFoldDB" id="M5S286"/>
<protein>
    <submittedName>
        <fullName evidence="1">Uncharacterized protein</fullName>
    </submittedName>
</protein>
<reference evidence="1 2" key="1">
    <citation type="journal article" date="2013" name="Mar. Genomics">
        <title>Expression of sulfatases in Rhodopirellula baltica and the diversity of sulfatases in the genus Rhodopirellula.</title>
        <authorList>
            <person name="Wegner C.E."/>
            <person name="Richter-Heitmann T."/>
            <person name="Klindworth A."/>
            <person name="Klockow C."/>
            <person name="Richter M."/>
            <person name="Achstetter T."/>
            <person name="Glockner F.O."/>
            <person name="Harder J."/>
        </authorList>
    </citation>
    <scope>NUCLEOTIDE SEQUENCE [LARGE SCALE GENOMIC DNA]</scope>
    <source>
        <strain evidence="1 2">SH398</strain>
    </source>
</reference>
<sequence>MEELIGKSGRKPKLAGHNYIVAHVLQKSIIQLYVIDVTSRKKRQNRENP</sequence>
<accession>M5S286</accession>
<proteinExistence type="predicted"/>
<dbReference type="PATRIC" id="fig|1263868.3.peg.4084"/>
<comment type="caution">
    <text evidence="1">The sequence shown here is derived from an EMBL/GenBank/DDBJ whole genome shotgun (WGS) entry which is preliminary data.</text>
</comment>
<name>M5S286_9BACT</name>
<gene>
    <name evidence="1" type="ORF">RESH_03789</name>
</gene>
<dbReference type="STRING" id="1263868.RESH_03789"/>